<comment type="caution">
    <text evidence="2">The sequence shown here is derived from an EMBL/GenBank/DDBJ whole genome shotgun (WGS) entry which is preliminary data.</text>
</comment>
<evidence type="ECO:0000256" key="1">
    <source>
        <dbReference type="SAM" id="MobiDB-lite"/>
    </source>
</evidence>
<dbReference type="EMBL" id="WHUW01000011">
    <property type="protein sequence ID" value="KAF8440783.1"/>
    <property type="molecule type" value="Genomic_DNA"/>
</dbReference>
<feature type="region of interest" description="Disordered" evidence="1">
    <location>
        <begin position="113"/>
        <end position="134"/>
    </location>
</feature>
<name>A0AAD4BUT7_BOLED</name>
<protein>
    <submittedName>
        <fullName evidence="2">Uncharacterized protein</fullName>
    </submittedName>
</protein>
<organism evidence="2 3">
    <name type="scientific">Boletus edulis BED1</name>
    <dbReference type="NCBI Taxonomy" id="1328754"/>
    <lineage>
        <taxon>Eukaryota</taxon>
        <taxon>Fungi</taxon>
        <taxon>Dikarya</taxon>
        <taxon>Basidiomycota</taxon>
        <taxon>Agaricomycotina</taxon>
        <taxon>Agaricomycetes</taxon>
        <taxon>Agaricomycetidae</taxon>
        <taxon>Boletales</taxon>
        <taxon>Boletineae</taxon>
        <taxon>Boletaceae</taxon>
        <taxon>Boletoideae</taxon>
        <taxon>Boletus</taxon>
    </lineage>
</organism>
<accession>A0AAD4BUT7</accession>
<reference evidence="2" key="1">
    <citation type="submission" date="2019-10" db="EMBL/GenBank/DDBJ databases">
        <authorList>
            <consortium name="DOE Joint Genome Institute"/>
            <person name="Kuo A."/>
            <person name="Miyauchi S."/>
            <person name="Kiss E."/>
            <person name="Drula E."/>
            <person name="Kohler A."/>
            <person name="Sanchez-Garcia M."/>
            <person name="Andreopoulos B."/>
            <person name="Barry K.W."/>
            <person name="Bonito G."/>
            <person name="Buee M."/>
            <person name="Carver A."/>
            <person name="Chen C."/>
            <person name="Cichocki N."/>
            <person name="Clum A."/>
            <person name="Culley D."/>
            <person name="Crous P.W."/>
            <person name="Fauchery L."/>
            <person name="Girlanda M."/>
            <person name="Hayes R."/>
            <person name="Keri Z."/>
            <person name="LaButti K."/>
            <person name="Lipzen A."/>
            <person name="Lombard V."/>
            <person name="Magnuson J."/>
            <person name="Maillard F."/>
            <person name="Morin E."/>
            <person name="Murat C."/>
            <person name="Nolan M."/>
            <person name="Ohm R."/>
            <person name="Pangilinan J."/>
            <person name="Pereira M."/>
            <person name="Perotto S."/>
            <person name="Peter M."/>
            <person name="Riley R."/>
            <person name="Sitrit Y."/>
            <person name="Stielow B."/>
            <person name="Szollosi G."/>
            <person name="Zifcakova L."/>
            <person name="Stursova M."/>
            <person name="Spatafora J.W."/>
            <person name="Tedersoo L."/>
            <person name="Vaario L.-M."/>
            <person name="Yamada A."/>
            <person name="Yan M."/>
            <person name="Wang P."/>
            <person name="Xu J."/>
            <person name="Bruns T."/>
            <person name="Baldrian P."/>
            <person name="Vilgalys R."/>
            <person name="Henrissat B."/>
            <person name="Grigoriev I.V."/>
            <person name="Hibbett D."/>
            <person name="Nagy L.G."/>
            <person name="Martin F.M."/>
        </authorList>
    </citation>
    <scope>NUCLEOTIDE SEQUENCE</scope>
    <source>
        <strain evidence="2">BED1</strain>
    </source>
</reference>
<dbReference type="Proteomes" id="UP001194468">
    <property type="component" value="Unassembled WGS sequence"/>
</dbReference>
<gene>
    <name evidence="2" type="ORF">L210DRAFT_3503733</name>
</gene>
<reference evidence="2" key="2">
    <citation type="journal article" date="2020" name="Nat. Commun.">
        <title>Large-scale genome sequencing of mycorrhizal fungi provides insights into the early evolution of symbiotic traits.</title>
        <authorList>
            <person name="Miyauchi S."/>
            <person name="Kiss E."/>
            <person name="Kuo A."/>
            <person name="Drula E."/>
            <person name="Kohler A."/>
            <person name="Sanchez-Garcia M."/>
            <person name="Morin E."/>
            <person name="Andreopoulos B."/>
            <person name="Barry K.W."/>
            <person name="Bonito G."/>
            <person name="Buee M."/>
            <person name="Carver A."/>
            <person name="Chen C."/>
            <person name="Cichocki N."/>
            <person name="Clum A."/>
            <person name="Culley D."/>
            <person name="Crous P.W."/>
            <person name="Fauchery L."/>
            <person name="Girlanda M."/>
            <person name="Hayes R.D."/>
            <person name="Keri Z."/>
            <person name="LaButti K."/>
            <person name="Lipzen A."/>
            <person name="Lombard V."/>
            <person name="Magnuson J."/>
            <person name="Maillard F."/>
            <person name="Murat C."/>
            <person name="Nolan M."/>
            <person name="Ohm R.A."/>
            <person name="Pangilinan J."/>
            <person name="Pereira M.F."/>
            <person name="Perotto S."/>
            <person name="Peter M."/>
            <person name="Pfister S."/>
            <person name="Riley R."/>
            <person name="Sitrit Y."/>
            <person name="Stielow J.B."/>
            <person name="Szollosi G."/>
            <person name="Zifcakova L."/>
            <person name="Stursova M."/>
            <person name="Spatafora J.W."/>
            <person name="Tedersoo L."/>
            <person name="Vaario L.M."/>
            <person name="Yamada A."/>
            <person name="Yan M."/>
            <person name="Wang P."/>
            <person name="Xu J."/>
            <person name="Bruns T."/>
            <person name="Baldrian P."/>
            <person name="Vilgalys R."/>
            <person name="Dunand C."/>
            <person name="Henrissat B."/>
            <person name="Grigoriev I.V."/>
            <person name="Hibbett D."/>
            <person name="Nagy L.G."/>
            <person name="Martin F.M."/>
        </authorList>
    </citation>
    <scope>NUCLEOTIDE SEQUENCE</scope>
    <source>
        <strain evidence="2">BED1</strain>
    </source>
</reference>
<keyword evidence="3" id="KW-1185">Reference proteome</keyword>
<sequence>MKAASRNDRPVANTPMADNAVIAMLDLIQAHALLVRMKVVIPDVLDSQGRAITPGKYESKIKDGWDVSKFKSPSNSNSNNDNNPSRIYQLVLKSMKCLPYHSYTKAAMLYATQPSNKKRPNPTNNNNDGENDGVGDWCTAPLSITYNLDTMLSLVTDS</sequence>
<evidence type="ECO:0000313" key="2">
    <source>
        <dbReference type="EMBL" id="KAF8440783.1"/>
    </source>
</evidence>
<evidence type="ECO:0000313" key="3">
    <source>
        <dbReference type="Proteomes" id="UP001194468"/>
    </source>
</evidence>
<proteinExistence type="predicted"/>
<dbReference type="AlphaFoldDB" id="A0AAD4BUT7"/>